<comment type="caution">
    <text evidence="2">The sequence shown here is derived from an EMBL/GenBank/DDBJ whole genome shotgun (WGS) entry which is preliminary data.</text>
</comment>
<evidence type="ECO:0000313" key="3">
    <source>
        <dbReference type="Proteomes" id="UP000696294"/>
    </source>
</evidence>
<proteinExistence type="predicted"/>
<accession>A0ABX1B7Y6</accession>
<feature type="region of interest" description="Disordered" evidence="1">
    <location>
        <begin position="108"/>
        <end position="137"/>
    </location>
</feature>
<dbReference type="EMBL" id="JAATEP010000026">
    <property type="protein sequence ID" value="NJP93938.1"/>
    <property type="molecule type" value="Genomic_DNA"/>
</dbReference>
<keyword evidence="3" id="KW-1185">Reference proteome</keyword>
<sequence>MTARRPHDCEDPGRCLICRRASSSGLAHELADAIAPGRATGPGEVDHALILSADLQRVMSHVGRVALLVEDASLLLRAARRAGRIDPAVMVRVSEAIADAHAAMSGRLTGANAVPPDASESDHGDKQPQLTDPPAPD</sequence>
<dbReference type="RefSeq" id="WP_168014440.1">
    <property type="nucleotide sequence ID" value="NZ_JAATEP010000026.1"/>
</dbReference>
<protein>
    <recommendedName>
        <fullName evidence="4">ANTAR domain-containing protein</fullName>
    </recommendedName>
</protein>
<evidence type="ECO:0000256" key="1">
    <source>
        <dbReference type="SAM" id="MobiDB-lite"/>
    </source>
</evidence>
<dbReference type="Proteomes" id="UP000696294">
    <property type="component" value="Unassembled WGS sequence"/>
</dbReference>
<evidence type="ECO:0000313" key="2">
    <source>
        <dbReference type="EMBL" id="NJP93938.1"/>
    </source>
</evidence>
<reference evidence="2 3" key="1">
    <citation type="submission" date="2020-03" db="EMBL/GenBank/DDBJ databases">
        <title>WGS of actinomycetes isolated from Thailand.</title>
        <authorList>
            <person name="Thawai C."/>
        </authorList>
    </citation>
    <scope>NUCLEOTIDE SEQUENCE [LARGE SCALE GENOMIC DNA]</scope>
    <source>
        <strain evidence="2 3">FMUSA5-5</strain>
    </source>
</reference>
<evidence type="ECO:0008006" key="4">
    <source>
        <dbReference type="Google" id="ProtNLM"/>
    </source>
</evidence>
<name>A0ABX1B7Y6_9ACTN</name>
<organism evidence="2 3">
    <name type="scientific">Nonomuraea composti</name>
    <dbReference type="NCBI Taxonomy" id="2720023"/>
    <lineage>
        <taxon>Bacteria</taxon>
        <taxon>Bacillati</taxon>
        <taxon>Actinomycetota</taxon>
        <taxon>Actinomycetes</taxon>
        <taxon>Streptosporangiales</taxon>
        <taxon>Streptosporangiaceae</taxon>
        <taxon>Nonomuraea</taxon>
    </lineage>
</organism>
<gene>
    <name evidence="2" type="ORF">HCN51_31640</name>
</gene>